<dbReference type="KEGG" id="panm:D3795_04940"/>
<evidence type="ECO:0000256" key="5">
    <source>
        <dbReference type="ARBA" id="ARBA00023136"/>
    </source>
</evidence>
<protein>
    <submittedName>
        <fullName evidence="8">Cytochrome B</fullName>
    </submittedName>
</protein>
<evidence type="ECO:0000256" key="2">
    <source>
        <dbReference type="ARBA" id="ARBA00022475"/>
    </source>
</evidence>
<dbReference type="PANTHER" id="PTHR30485">
    <property type="entry name" value="NI/FE-HYDROGENASE 1 B-TYPE CYTOCHROME SUBUNIT"/>
    <property type="match status" value="1"/>
</dbReference>
<dbReference type="GO" id="GO:0005886">
    <property type="term" value="C:plasma membrane"/>
    <property type="evidence" value="ECO:0007669"/>
    <property type="project" value="UniProtKB-SubCell"/>
</dbReference>
<dbReference type="InterPro" id="IPR051542">
    <property type="entry name" value="Hydrogenase_cytochrome"/>
</dbReference>
<dbReference type="InterPro" id="IPR011577">
    <property type="entry name" value="Cyt_b561_bac/Ni-Hgenase"/>
</dbReference>
<dbReference type="GO" id="GO:0009055">
    <property type="term" value="F:electron transfer activity"/>
    <property type="evidence" value="ECO:0007669"/>
    <property type="project" value="InterPro"/>
</dbReference>
<dbReference type="GO" id="GO:0020037">
    <property type="term" value="F:heme binding"/>
    <property type="evidence" value="ECO:0007669"/>
    <property type="project" value="TreeGrafter"/>
</dbReference>
<dbReference type="EMBL" id="CP032551">
    <property type="protein sequence ID" value="QGT95563.1"/>
    <property type="molecule type" value="Genomic_DNA"/>
</dbReference>
<dbReference type="Pfam" id="PF01292">
    <property type="entry name" value="Ni_hydr_CYTB"/>
    <property type="match status" value="1"/>
</dbReference>
<feature type="transmembrane region" description="Helical" evidence="6">
    <location>
        <begin position="39"/>
        <end position="57"/>
    </location>
</feature>
<feature type="transmembrane region" description="Helical" evidence="6">
    <location>
        <begin position="146"/>
        <end position="167"/>
    </location>
</feature>
<dbReference type="InterPro" id="IPR016174">
    <property type="entry name" value="Di-haem_cyt_TM"/>
</dbReference>
<keyword evidence="4 6" id="KW-1133">Transmembrane helix</keyword>
<evidence type="ECO:0000313" key="8">
    <source>
        <dbReference type="EMBL" id="QGT95563.1"/>
    </source>
</evidence>
<dbReference type="RefSeq" id="WP_156266762.1">
    <property type="nucleotide sequence ID" value="NZ_CP032551.1"/>
</dbReference>
<dbReference type="SUPFAM" id="SSF81342">
    <property type="entry name" value="Transmembrane di-heme cytochromes"/>
    <property type="match status" value="1"/>
</dbReference>
<dbReference type="Proteomes" id="UP000427820">
    <property type="component" value="Chromosome"/>
</dbReference>
<keyword evidence="3 6" id="KW-0812">Transmembrane</keyword>
<reference evidence="8 9" key="1">
    <citation type="submission" date="2018-09" db="EMBL/GenBank/DDBJ databases">
        <title>Whole genome sequencing of Idiomarina andamanensis W-5T (LMG 29773T= JCM 31645T).</title>
        <authorList>
            <person name="Das S.K."/>
        </authorList>
    </citation>
    <scope>NUCLEOTIDE SEQUENCE [LARGE SCALE GENOMIC DNA]</scope>
    <source>
        <strain evidence="8 9">W-5T</strain>
    </source>
</reference>
<dbReference type="Gene3D" id="1.20.950.20">
    <property type="entry name" value="Transmembrane di-heme cytochromes, Chain C"/>
    <property type="match status" value="1"/>
</dbReference>
<feature type="transmembrane region" description="Helical" evidence="6">
    <location>
        <begin position="188"/>
        <end position="209"/>
    </location>
</feature>
<keyword evidence="9" id="KW-1185">Reference proteome</keyword>
<name>A0AA92ILM7_9GAMM</name>
<organism evidence="8 9">
    <name type="scientific">Pseudidiomarina andamanensis</name>
    <dbReference type="NCBI Taxonomy" id="1940690"/>
    <lineage>
        <taxon>Bacteria</taxon>
        <taxon>Pseudomonadati</taxon>
        <taxon>Pseudomonadota</taxon>
        <taxon>Gammaproteobacteria</taxon>
        <taxon>Alteromonadales</taxon>
        <taxon>Idiomarinaceae</taxon>
        <taxon>Pseudidiomarina</taxon>
    </lineage>
</organism>
<dbReference type="AlphaFoldDB" id="A0AA92ILM7"/>
<gene>
    <name evidence="8" type="ORF">D3795_04940</name>
</gene>
<keyword evidence="5 6" id="KW-0472">Membrane</keyword>
<sequence>MQRVKIWDSFVRLSHWLMVILVVLMWYTAEEGLMERHLQLAGILGALVITRILWGFWGSESARFKRFIKGPKVVAEHLKDFKAGQYQPSNTHNAAGGWAVLALLLLLLVQFGTGLFASDDIFFSGPLASSVGSDLSEVAGEVHETIFNVLAAVVILHVVAILLYRVRGINLISAMVHGYRDGVAAPKLVSGLIGIIAAALIAAALFFWIN</sequence>
<keyword evidence="2" id="KW-1003">Cell membrane</keyword>
<evidence type="ECO:0000256" key="6">
    <source>
        <dbReference type="SAM" id="Phobius"/>
    </source>
</evidence>
<accession>A0AA92ILM7</accession>
<dbReference type="PANTHER" id="PTHR30485:SF2">
    <property type="entry name" value="BLL0597 PROTEIN"/>
    <property type="match status" value="1"/>
</dbReference>
<feature type="transmembrane region" description="Helical" evidence="6">
    <location>
        <begin position="9"/>
        <end position="27"/>
    </location>
</feature>
<evidence type="ECO:0000313" key="9">
    <source>
        <dbReference type="Proteomes" id="UP000427820"/>
    </source>
</evidence>
<evidence type="ECO:0000256" key="4">
    <source>
        <dbReference type="ARBA" id="ARBA00022989"/>
    </source>
</evidence>
<dbReference type="GO" id="GO:0022904">
    <property type="term" value="P:respiratory electron transport chain"/>
    <property type="evidence" value="ECO:0007669"/>
    <property type="project" value="InterPro"/>
</dbReference>
<evidence type="ECO:0000259" key="7">
    <source>
        <dbReference type="Pfam" id="PF01292"/>
    </source>
</evidence>
<evidence type="ECO:0000256" key="1">
    <source>
        <dbReference type="ARBA" id="ARBA00004651"/>
    </source>
</evidence>
<evidence type="ECO:0000256" key="3">
    <source>
        <dbReference type="ARBA" id="ARBA00022692"/>
    </source>
</evidence>
<comment type="subcellular location">
    <subcellularLocation>
        <location evidence="1">Cell membrane</location>
        <topology evidence="1">Multi-pass membrane protein</topology>
    </subcellularLocation>
</comment>
<feature type="transmembrane region" description="Helical" evidence="6">
    <location>
        <begin position="95"/>
        <end position="117"/>
    </location>
</feature>
<proteinExistence type="predicted"/>
<feature type="domain" description="Cytochrome b561 bacterial/Ni-hydrogenase" evidence="7">
    <location>
        <begin position="7"/>
        <end position="178"/>
    </location>
</feature>